<dbReference type="Proteomes" id="UP001652625">
    <property type="component" value="Chromosome 11"/>
</dbReference>
<gene>
    <name evidence="4" type="primary">LOC100202199</name>
</gene>
<keyword evidence="1" id="KW-0472">Membrane</keyword>
<keyword evidence="1" id="KW-0812">Transmembrane</keyword>
<name>A0ABM4CXF0_HYDVU</name>
<protein>
    <submittedName>
        <fullName evidence="4">Uncharacterized protein LOC100202199 isoform X2</fullName>
    </submittedName>
</protein>
<feature type="chain" id="PRO_5047201549" evidence="2">
    <location>
        <begin position="18"/>
        <end position="171"/>
    </location>
</feature>
<dbReference type="RefSeq" id="XP_065666525.1">
    <property type="nucleotide sequence ID" value="XM_065810453.1"/>
</dbReference>
<evidence type="ECO:0000256" key="2">
    <source>
        <dbReference type="SAM" id="SignalP"/>
    </source>
</evidence>
<evidence type="ECO:0000313" key="3">
    <source>
        <dbReference type="Proteomes" id="UP001652625"/>
    </source>
</evidence>
<keyword evidence="3" id="KW-1185">Reference proteome</keyword>
<dbReference type="PANTHER" id="PTHR35465:SF1">
    <property type="entry name" value="PHOSPHATIDYLINOSITOL-GLYCAN BIOSYNTHESIS CLASS X PROTEIN"/>
    <property type="match status" value="1"/>
</dbReference>
<evidence type="ECO:0000313" key="4">
    <source>
        <dbReference type="RefSeq" id="XP_065666525.1"/>
    </source>
</evidence>
<reference evidence="4" key="1">
    <citation type="submission" date="2025-08" db="UniProtKB">
        <authorList>
            <consortium name="RefSeq"/>
        </authorList>
    </citation>
    <scope>IDENTIFICATION</scope>
</reference>
<keyword evidence="2" id="KW-0732">Signal</keyword>
<dbReference type="PANTHER" id="PTHR35465">
    <property type="entry name" value="CAVEOLIN-1 PROTEIN"/>
    <property type="match status" value="1"/>
</dbReference>
<sequence>MLFQYLVSFSAFICGNCIFPLTVDETLYNQSLKDKEAIQYIVKDLQVGARYEVRVSYPSVIPTDFVIDVGVVEDAFLSRSLLNVEQMHFVAQQSVYFVKVTAYRTGVPLRLERLSDPAQFNIINRLYLGCSIATWKIIVFGLILNGLAVMYLVPFIIKVLQVYAEKTEHIY</sequence>
<organism evidence="3 4">
    <name type="scientific">Hydra vulgaris</name>
    <name type="common">Hydra</name>
    <name type="synonym">Hydra attenuata</name>
    <dbReference type="NCBI Taxonomy" id="6087"/>
    <lineage>
        <taxon>Eukaryota</taxon>
        <taxon>Metazoa</taxon>
        <taxon>Cnidaria</taxon>
        <taxon>Hydrozoa</taxon>
        <taxon>Hydroidolina</taxon>
        <taxon>Anthoathecata</taxon>
        <taxon>Aplanulata</taxon>
        <taxon>Hydridae</taxon>
        <taxon>Hydra</taxon>
    </lineage>
</organism>
<feature type="signal peptide" evidence="2">
    <location>
        <begin position="1"/>
        <end position="17"/>
    </location>
</feature>
<evidence type="ECO:0000256" key="1">
    <source>
        <dbReference type="SAM" id="Phobius"/>
    </source>
</evidence>
<accession>A0ABM4CXF0</accession>
<proteinExistence type="predicted"/>
<dbReference type="GeneID" id="100202199"/>
<keyword evidence="1" id="KW-1133">Transmembrane helix</keyword>
<feature type="transmembrane region" description="Helical" evidence="1">
    <location>
        <begin position="137"/>
        <end position="157"/>
    </location>
</feature>